<keyword evidence="6" id="KW-1185">Reference proteome</keyword>
<gene>
    <name evidence="5" type="ORF">AABB24_019527</name>
</gene>
<feature type="region of interest" description="Disordered" evidence="3">
    <location>
        <begin position="280"/>
        <end position="328"/>
    </location>
</feature>
<dbReference type="EMBL" id="JBJKTR010000011">
    <property type="protein sequence ID" value="KAL3355495.1"/>
    <property type="molecule type" value="Genomic_DNA"/>
</dbReference>
<name>A0ABD2TGT8_9SOLN</name>
<comment type="similarity">
    <text evidence="1">Belongs to the shugoshin family.</text>
</comment>
<feature type="compositionally biased region" description="Polar residues" evidence="3">
    <location>
        <begin position="229"/>
        <end position="238"/>
    </location>
</feature>
<evidence type="ECO:0000313" key="6">
    <source>
        <dbReference type="Proteomes" id="UP001627284"/>
    </source>
</evidence>
<evidence type="ECO:0000259" key="4">
    <source>
        <dbReference type="Pfam" id="PF07557"/>
    </source>
</evidence>
<feature type="compositionally biased region" description="Polar residues" evidence="3">
    <location>
        <begin position="280"/>
        <end position="296"/>
    </location>
</feature>
<reference evidence="5 6" key="1">
    <citation type="submission" date="2024-05" db="EMBL/GenBank/DDBJ databases">
        <title>De novo assembly of an allotetraploid wild potato.</title>
        <authorList>
            <person name="Hosaka A.J."/>
        </authorList>
    </citation>
    <scope>NUCLEOTIDE SEQUENCE [LARGE SCALE GENOMIC DNA]</scope>
    <source>
        <tissue evidence="5">Young leaves</tissue>
    </source>
</reference>
<feature type="domain" description="Shugoshin C-terminal" evidence="4">
    <location>
        <begin position="318"/>
        <end position="342"/>
    </location>
</feature>
<dbReference type="InterPro" id="IPR044693">
    <property type="entry name" value="SGO_plant"/>
</dbReference>
<feature type="region of interest" description="Disordered" evidence="3">
    <location>
        <begin position="206"/>
        <end position="241"/>
    </location>
</feature>
<organism evidence="5 6">
    <name type="scientific">Solanum stoloniferum</name>
    <dbReference type="NCBI Taxonomy" id="62892"/>
    <lineage>
        <taxon>Eukaryota</taxon>
        <taxon>Viridiplantae</taxon>
        <taxon>Streptophyta</taxon>
        <taxon>Embryophyta</taxon>
        <taxon>Tracheophyta</taxon>
        <taxon>Spermatophyta</taxon>
        <taxon>Magnoliopsida</taxon>
        <taxon>eudicotyledons</taxon>
        <taxon>Gunneridae</taxon>
        <taxon>Pentapetalae</taxon>
        <taxon>asterids</taxon>
        <taxon>lamiids</taxon>
        <taxon>Solanales</taxon>
        <taxon>Solanaceae</taxon>
        <taxon>Solanoideae</taxon>
        <taxon>Solaneae</taxon>
        <taxon>Solanum</taxon>
    </lineage>
</organism>
<accession>A0ABD2TGT8</accession>
<sequence>LKVRLTFCPKFQIAFRRRSLQPIDGDVYSPRRRGSGEIELSREGKNLVNETKIGKAMEANTRNSPRKKLADISNLPLRKRLSRQDKIPEHIPAASKEYLERIQKENMALMKMLAERNKIIEITGVEMQKLRINVRKMQQQNQLLAQANTKMLAELNSNKDRVKTLHHELGCIKGVLNVRKSEAEEQLRTNMCQDLNDEVKPMKCEEAGDLSLRKGDTEKARNLKKRPQSKSMGSSEQVQCEDKTANKRSCVRRQSARFKPEALKLSEDSFEVQDNCALHSSTSDPVQENGSTSICMTSDDVHPSSRFEPIPFGRASLGRPSREAAKRVQSYKEIPVNIKMRRPQ</sequence>
<dbReference type="PANTHER" id="PTHR34373:SF14">
    <property type="entry name" value="SHUGOSHIN-1-LIKE ISOFORM X1"/>
    <property type="match status" value="1"/>
</dbReference>
<dbReference type="GO" id="GO:0007059">
    <property type="term" value="P:chromosome segregation"/>
    <property type="evidence" value="ECO:0007669"/>
    <property type="project" value="UniProtKB-KW"/>
</dbReference>
<feature type="non-terminal residue" evidence="5">
    <location>
        <position position="1"/>
    </location>
</feature>
<evidence type="ECO:0000313" key="5">
    <source>
        <dbReference type="EMBL" id="KAL3355495.1"/>
    </source>
</evidence>
<keyword evidence="2" id="KW-0159">Chromosome partition</keyword>
<dbReference type="Proteomes" id="UP001627284">
    <property type="component" value="Unassembled WGS sequence"/>
</dbReference>
<dbReference type="PANTHER" id="PTHR34373">
    <property type="entry name" value="SHUGOSHIN 2"/>
    <property type="match status" value="1"/>
</dbReference>
<evidence type="ECO:0000256" key="1">
    <source>
        <dbReference type="ARBA" id="ARBA00010845"/>
    </source>
</evidence>
<dbReference type="InterPro" id="IPR011515">
    <property type="entry name" value="Shugoshin_C"/>
</dbReference>
<evidence type="ECO:0000256" key="2">
    <source>
        <dbReference type="ARBA" id="ARBA00022829"/>
    </source>
</evidence>
<proteinExistence type="inferred from homology"/>
<protein>
    <recommendedName>
        <fullName evidence="4">Shugoshin C-terminal domain-containing protein</fullName>
    </recommendedName>
</protein>
<comment type="caution">
    <text evidence="5">The sequence shown here is derived from an EMBL/GenBank/DDBJ whole genome shotgun (WGS) entry which is preliminary data.</text>
</comment>
<dbReference type="AlphaFoldDB" id="A0ABD2TGT8"/>
<dbReference type="Pfam" id="PF07557">
    <property type="entry name" value="Shugoshin_C"/>
    <property type="match status" value="1"/>
</dbReference>
<feature type="compositionally biased region" description="Basic and acidic residues" evidence="3">
    <location>
        <begin position="206"/>
        <end position="221"/>
    </location>
</feature>
<evidence type="ECO:0000256" key="3">
    <source>
        <dbReference type="SAM" id="MobiDB-lite"/>
    </source>
</evidence>